<keyword evidence="3" id="KW-0805">Transcription regulation</keyword>
<protein>
    <submittedName>
        <fullName evidence="8">PAS domain S-box-containing protein</fullName>
    </submittedName>
</protein>
<dbReference type="SMART" id="SM00382">
    <property type="entry name" value="AAA"/>
    <property type="match status" value="1"/>
</dbReference>
<dbReference type="SUPFAM" id="SSF55785">
    <property type="entry name" value="PYP-like sensor domain (PAS domain)"/>
    <property type="match status" value="1"/>
</dbReference>
<dbReference type="SMART" id="SM00091">
    <property type="entry name" value="PAS"/>
    <property type="match status" value="1"/>
</dbReference>
<dbReference type="InterPro" id="IPR013656">
    <property type="entry name" value="PAS_4"/>
</dbReference>
<dbReference type="EMBL" id="JAVDQH010000011">
    <property type="protein sequence ID" value="MDR6245082.1"/>
    <property type="molecule type" value="Genomic_DNA"/>
</dbReference>
<dbReference type="InterPro" id="IPR009057">
    <property type="entry name" value="Homeodomain-like_sf"/>
</dbReference>
<evidence type="ECO:0000259" key="6">
    <source>
        <dbReference type="PROSITE" id="PS50112"/>
    </source>
</evidence>
<evidence type="ECO:0000256" key="3">
    <source>
        <dbReference type="ARBA" id="ARBA00023015"/>
    </source>
</evidence>
<evidence type="ECO:0000313" key="9">
    <source>
        <dbReference type="Proteomes" id="UP001185028"/>
    </source>
</evidence>
<sequence>MFNNEQIQIEKQWTELQPEHDRDDLLHLLESEPAVWLQQGMEHYVFTRTDLRFWRQWHGDLAAGVSCFEPSAVLQPANWQDASYTCMTLAQLPTSLARPIIVTSADGTPQGWLCADRLAAQLFRQKQRAEQYLNALLDTVTDAVTAVDGDGTVICWNDTAAQMYHIPHERIIGRTIDELFNPESLMLLHVLDKGRKVRNMYHQSSEGTHVLINASPIMDASGTIVGGLASEQDITHLVKLNQELSTAQASIHETLPRSNDPFTLLDGQSHSISKVVRIGKKVAELNTPVLLYGETGSGKEQLARAIHLAGAHADAPFLSVNCGAIPPGLLDSELFGFIGGTYSNQDIQEAGKLEQAGEGTLFLNEIDRLTPEMQNKLYRALKTRLFRRYGGQEELPLHARIIAASRHDLEKLVTSGQFSSELYYALGIVTIAVPPLRERREDIAILVHMYLREFAMQYHRPLPKPTPDVMLAFARYDWPGNVAELRAVIERCVILSDGDELNPELLPDAFQKLLHFPSSAPVHVPIRRSHNEEPVIQHQGLKARITDEEEKQRIEEAIRKASGNKSIAARMLGISRGTLYNKMSKHGMDS</sequence>
<keyword evidence="1" id="KW-0547">Nucleotide-binding</keyword>
<feature type="domain" description="Sigma-54 factor interaction" evidence="5">
    <location>
        <begin position="265"/>
        <end position="494"/>
    </location>
</feature>
<dbReference type="Gene3D" id="3.30.450.20">
    <property type="entry name" value="PAS domain"/>
    <property type="match status" value="1"/>
</dbReference>
<dbReference type="InterPro" id="IPR000700">
    <property type="entry name" value="PAS-assoc_C"/>
</dbReference>
<dbReference type="InterPro" id="IPR002078">
    <property type="entry name" value="Sigma_54_int"/>
</dbReference>
<dbReference type="PROSITE" id="PS00675">
    <property type="entry name" value="SIGMA54_INTERACT_1"/>
    <property type="match status" value="1"/>
</dbReference>
<dbReference type="PROSITE" id="PS50045">
    <property type="entry name" value="SIGMA54_INTERACT_4"/>
    <property type="match status" value="1"/>
</dbReference>
<dbReference type="CDD" id="cd00009">
    <property type="entry name" value="AAA"/>
    <property type="match status" value="1"/>
</dbReference>
<evidence type="ECO:0000256" key="2">
    <source>
        <dbReference type="ARBA" id="ARBA00022840"/>
    </source>
</evidence>
<comment type="caution">
    <text evidence="8">The sequence shown here is derived from an EMBL/GenBank/DDBJ whole genome shotgun (WGS) entry which is preliminary data.</text>
</comment>
<evidence type="ECO:0000313" key="8">
    <source>
        <dbReference type="EMBL" id="MDR6245082.1"/>
    </source>
</evidence>
<dbReference type="Gene3D" id="1.10.8.60">
    <property type="match status" value="1"/>
</dbReference>
<dbReference type="InterPro" id="IPR025662">
    <property type="entry name" value="Sigma_54_int_dom_ATP-bd_1"/>
</dbReference>
<dbReference type="InterPro" id="IPR027417">
    <property type="entry name" value="P-loop_NTPase"/>
</dbReference>
<dbReference type="InterPro" id="IPR003593">
    <property type="entry name" value="AAA+_ATPase"/>
</dbReference>
<dbReference type="InterPro" id="IPR000014">
    <property type="entry name" value="PAS"/>
</dbReference>
<keyword evidence="4" id="KW-0804">Transcription</keyword>
<proteinExistence type="predicted"/>
<dbReference type="PANTHER" id="PTHR32071">
    <property type="entry name" value="TRANSCRIPTIONAL REGULATORY PROTEIN"/>
    <property type="match status" value="1"/>
</dbReference>
<dbReference type="SUPFAM" id="SSF52540">
    <property type="entry name" value="P-loop containing nucleoside triphosphate hydrolases"/>
    <property type="match status" value="1"/>
</dbReference>
<dbReference type="Pfam" id="PF25601">
    <property type="entry name" value="AAA_lid_14"/>
    <property type="match status" value="1"/>
</dbReference>
<dbReference type="InterPro" id="IPR035965">
    <property type="entry name" value="PAS-like_dom_sf"/>
</dbReference>
<dbReference type="Pfam" id="PF08448">
    <property type="entry name" value="PAS_4"/>
    <property type="match status" value="1"/>
</dbReference>
<dbReference type="Pfam" id="PF00158">
    <property type="entry name" value="Sigma54_activat"/>
    <property type="match status" value="1"/>
</dbReference>
<dbReference type="SUPFAM" id="SSF46689">
    <property type="entry name" value="Homeodomain-like"/>
    <property type="match status" value="1"/>
</dbReference>
<feature type="domain" description="PAS" evidence="6">
    <location>
        <begin position="129"/>
        <end position="184"/>
    </location>
</feature>
<organism evidence="8 9">
    <name type="scientific">Paenibacillus hunanensis</name>
    <dbReference type="NCBI Taxonomy" id="539262"/>
    <lineage>
        <taxon>Bacteria</taxon>
        <taxon>Bacillati</taxon>
        <taxon>Bacillota</taxon>
        <taxon>Bacilli</taxon>
        <taxon>Bacillales</taxon>
        <taxon>Paenibacillaceae</taxon>
        <taxon>Paenibacillus</taxon>
    </lineage>
</organism>
<keyword evidence="2" id="KW-0067">ATP-binding</keyword>
<dbReference type="PROSITE" id="PS50113">
    <property type="entry name" value="PAC"/>
    <property type="match status" value="1"/>
</dbReference>
<accession>A0ABU1J3C1</accession>
<dbReference type="Gene3D" id="1.10.10.60">
    <property type="entry name" value="Homeodomain-like"/>
    <property type="match status" value="1"/>
</dbReference>
<evidence type="ECO:0000259" key="5">
    <source>
        <dbReference type="PROSITE" id="PS50045"/>
    </source>
</evidence>
<dbReference type="CDD" id="cd00130">
    <property type="entry name" value="PAS"/>
    <property type="match status" value="1"/>
</dbReference>
<dbReference type="PRINTS" id="PR01590">
    <property type="entry name" value="HTHFIS"/>
</dbReference>
<evidence type="ECO:0000259" key="7">
    <source>
        <dbReference type="PROSITE" id="PS50113"/>
    </source>
</evidence>
<dbReference type="RefSeq" id="WP_188773486.1">
    <property type="nucleotide sequence ID" value="NZ_BMMB01000001.1"/>
</dbReference>
<dbReference type="NCBIfam" id="TIGR00229">
    <property type="entry name" value="sensory_box"/>
    <property type="match status" value="1"/>
</dbReference>
<dbReference type="InterPro" id="IPR058031">
    <property type="entry name" value="AAA_lid_NorR"/>
</dbReference>
<keyword evidence="9" id="KW-1185">Reference proteome</keyword>
<evidence type="ECO:0000256" key="1">
    <source>
        <dbReference type="ARBA" id="ARBA00022741"/>
    </source>
</evidence>
<dbReference type="Pfam" id="PF02954">
    <property type="entry name" value="HTH_8"/>
    <property type="match status" value="1"/>
</dbReference>
<dbReference type="Gene3D" id="3.40.50.300">
    <property type="entry name" value="P-loop containing nucleotide triphosphate hydrolases"/>
    <property type="match status" value="1"/>
</dbReference>
<gene>
    <name evidence="8" type="ORF">JOC58_002980</name>
</gene>
<name>A0ABU1J3C1_9BACL</name>
<dbReference type="InterPro" id="IPR002197">
    <property type="entry name" value="HTH_Fis"/>
</dbReference>
<feature type="domain" description="PAC" evidence="7">
    <location>
        <begin position="193"/>
        <end position="246"/>
    </location>
</feature>
<dbReference type="PROSITE" id="PS50112">
    <property type="entry name" value="PAS"/>
    <property type="match status" value="1"/>
</dbReference>
<dbReference type="Proteomes" id="UP001185028">
    <property type="component" value="Unassembled WGS sequence"/>
</dbReference>
<evidence type="ECO:0000256" key="4">
    <source>
        <dbReference type="ARBA" id="ARBA00023163"/>
    </source>
</evidence>
<reference evidence="8 9" key="1">
    <citation type="submission" date="2023-07" db="EMBL/GenBank/DDBJ databases">
        <title>Genomic Encyclopedia of Type Strains, Phase IV (KMG-IV): sequencing the most valuable type-strain genomes for metagenomic binning, comparative biology and taxonomic classification.</title>
        <authorList>
            <person name="Goeker M."/>
        </authorList>
    </citation>
    <scope>NUCLEOTIDE SEQUENCE [LARGE SCALE GENOMIC DNA]</scope>
    <source>
        <strain evidence="8 9">DSM 22170</strain>
    </source>
</reference>